<feature type="transmembrane region" description="Helical" evidence="1">
    <location>
        <begin position="302"/>
        <end position="324"/>
    </location>
</feature>
<feature type="transmembrane region" description="Helical" evidence="1">
    <location>
        <begin position="353"/>
        <end position="376"/>
    </location>
</feature>
<reference evidence="2 3" key="1">
    <citation type="submission" date="2019-04" db="EMBL/GenBank/DDBJ databases">
        <title>Three New Species of Nocardioides, Nocardioides euryhalodurans sp. nov., Nocardioides seonyuensis sp. nov. and Nocardioides eburneoflavus sp. nov. Isolated from Soil.</title>
        <authorList>
            <person name="Roh S.G."/>
            <person name="Lee C."/>
            <person name="Kim M.-K."/>
            <person name="Kim S.B."/>
        </authorList>
    </citation>
    <scope>NUCLEOTIDE SEQUENCE [LARGE SCALE GENOMIC DNA]</scope>
    <source>
        <strain evidence="2 3">MMS17-SY213</strain>
    </source>
</reference>
<feature type="transmembrane region" description="Helical" evidence="1">
    <location>
        <begin position="244"/>
        <end position="266"/>
    </location>
</feature>
<keyword evidence="3" id="KW-1185">Reference proteome</keyword>
<evidence type="ECO:0000256" key="1">
    <source>
        <dbReference type="SAM" id="Phobius"/>
    </source>
</evidence>
<keyword evidence="1" id="KW-1133">Transmembrane helix</keyword>
<dbReference type="AlphaFoldDB" id="A0A4Z1CIY1"/>
<feature type="transmembrane region" description="Helical" evidence="1">
    <location>
        <begin position="443"/>
        <end position="462"/>
    </location>
</feature>
<gene>
    <name evidence="2" type="ORF">EXE59_02105</name>
</gene>
<evidence type="ECO:0000313" key="2">
    <source>
        <dbReference type="EMBL" id="TGN62870.1"/>
    </source>
</evidence>
<keyword evidence="1" id="KW-0472">Membrane</keyword>
<feature type="transmembrane region" description="Helical" evidence="1">
    <location>
        <begin position="469"/>
        <end position="489"/>
    </location>
</feature>
<sequence length="541" mass="55734">MTTLATSPPTSSVTGVGHLLRLVLRRDRVRLPLWVVGLGGTIVASALAVPPLYDTPEKIAGYARTVGASPVSYLMSGRQVGLDTLGGIVANEISQVAQLGVCLMVVFLVVRHTRAEEESGRAELLRSTVLGRHAATLAGLVYGVAAALLIGAVTTTSMLAAGLDTSGSLTYGTGLALLGVAYTAVTLVAVQLSTSARGALGLAGAAVAVGYLVRGLGAMEDNALVWLSPFGWAQGMDAFGDERWWPAALLLALTALLLGLAARLMAHRDFGGGLLQTRPGPARAGWQLSTPFGVATRLQRGLLIGWAVGLFLLGLLYGAVIPTVPDLIASNPEMADVVGAGGQDAEDAIVDAFLAYIFLFMAVIACGFVVASVLRLRAEEEAGRTESVLATPVSRTSWMAATTALALVAAAKLTVIMGLGLAVGYGLGSGEWDRVLPQVGGQLAYLPGTLVVGALAVALFGLRPRATGLAWAAVALIALQVILGQLLGLPDAVQAISPFWHLAAVPVEDFEVVPYVSLLLLAGALVAAGLWGYRRRDAVAG</sequence>
<accession>A0A4Z1CIY1</accession>
<feature type="transmembrane region" description="Helical" evidence="1">
    <location>
        <begin position="169"/>
        <end position="192"/>
    </location>
</feature>
<feature type="transmembrane region" description="Helical" evidence="1">
    <location>
        <begin position="512"/>
        <end position="533"/>
    </location>
</feature>
<dbReference type="OrthoDB" id="2014935at2"/>
<organism evidence="2 3">
    <name type="scientific">Nocardioides eburneiflavus</name>
    <dbReference type="NCBI Taxonomy" id="2518372"/>
    <lineage>
        <taxon>Bacteria</taxon>
        <taxon>Bacillati</taxon>
        <taxon>Actinomycetota</taxon>
        <taxon>Actinomycetes</taxon>
        <taxon>Propionibacteriales</taxon>
        <taxon>Nocardioidaceae</taxon>
        <taxon>Nocardioides</taxon>
    </lineage>
</organism>
<protein>
    <submittedName>
        <fullName evidence="2">ABC transporter permease</fullName>
    </submittedName>
</protein>
<dbReference type="RefSeq" id="WP_135837413.1">
    <property type="nucleotide sequence ID" value="NZ_SRRO01000001.1"/>
</dbReference>
<feature type="transmembrane region" description="Helical" evidence="1">
    <location>
        <begin position="31"/>
        <end position="53"/>
    </location>
</feature>
<feature type="transmembrane region" description="Helical" evidence="1">
    <location>
        <begin position="199"/>
        <end position="219"/>
    </location>
</feature>
<feature type="transmembrane region" description="Helical" evidence="1">
    <location>
        <begin position="93"/>
        <end position="113"/>
    </location>
</feature>
<comment type="caution">
    <text evidence="2">The sequence shown here is derived from an EMBL/GenBank/DDBJ whole genome shotgun (WGS) entry which is preliminary data.</text>
</comment>
<feature type="transmembrane region" description="Helical" evidence="1">
    <location>
        <begin position="397"/>
        <end position="423"/>
    </location>
</feature>
<proteinExistence type="predicted"/>
<dbReference type="Proteomes" id="UP000297496">
    <property type="component" value="Unassembled WGS sequence"/>
</dbReference>
<evidence type="ECO:0000313" key="3">
    <source>
        <dbReference type="Proteomes" id="UP000297496"/>
    </source>
</evidence>
<name>A0A4Z1CIY1_9ACTN</name>
<dbReference type="EMBL" id="SRRO01000001">
    <property type="protein sequence ID" value="TGN62870.1"/>
    <property type="molecule type" value="Genomic_DNA"/>
</dbReference>
<feature type="transmembrane region" description="Helical" evidence="1">
    <location>
        <begin position="134"/>
        <end position="163"/>
    </location>
</feature>
<keyword evidence="1" id="KW-0812">Transmembrane</keyword>